<feature type="compositionally biased region" description="Polar residues" evidence="18">
    <location>
        <begin position="2427"/>
        <end position="2450"/>
    </location>
</feature>
<feature type="region of interest" description="Disordered" evidence="18">
    <location>
        <begin position="2122"/>
        <end position="2148"/>
    </location>
</feature>
<feature type="region of interest" description="Disordered" evidence="18">
    <location>
        <begin position="2354"/>
        <end position="2552"/>
    </location>
</feature>
<dbReference type="PROSITE" id="PS51848">
    <property type="entry name" value="BMERB"/>
    <property type="match status" value="1"/>
</dbReference>
<dbReference type="PROSITE" id="PS50023">
    <property type="entry name" value="LIM_DOMAIN_2"/>
    <property type="match status" value="1"/>
</dbReference>
<dbReference type="Pfam" id="PF25413">
    <property type="entry name" value="Rossman_Mical"/>
    <property type="match status" value="1"/>
</dbReference>
<dbReference type="SMART" id="SM00033">
    <property type="entry name" value="CH"/>
    <property type="match status" value="1"/>
</dbReference>
<feature type="compositionally biased region" description="Basic and acidic residues" evidence="18">
    <location>
        <begin position="1680"/>
        <end position="1691"/>
    </location>
</feature>
<dbReference type="PANTHER" id="PTHR23167:SF54">
    <property type="entry name" value="[F-ACTIN]-MONOOXYGENASE MICAL"/>
    <property type="match status" value="1"/>
</dbReference>
<feature type="coiled-coil region" evidence="17">
    <location>
        <begin position="2644"/>
        <end position="2682"/>
    </location>
</feature>
<keyword evidence="9 16" id="KW-0862">Zinc</keyword>
<feature type="region of interest" description="Disordered" evidence="18">
    <location>
        <begin position="1064"/>
        <end position="1259"/>
    </location>
</feature>
<feature type="domain" description="Calponin-homology (CH)" evidence="19">
    <location>
        <begin position="522"/>
        <end position="625"/>
    </location>
</feature>
<evidence type="ECO:0000313" key="23">
    <source>
        <dbReference type="Proteomes" id="UP000235965"/>
    </source>
</evidence>
<dbReference type="InterPro" id="IPR002938">
    <property type="entry name" value="FAD-bd"/>
</dbReference>
<protein>
    <recommendedName>
        <fullName evidence="4">F-actin monooxygenase</fullName>
        <ecNumber evidence="4">1.14.13.225</ecNumber>
    </recommendedName>
</protein>
<dbReference type="SMART" id="SM01203">
    <property type="entry name" value="DUF3585"/>
    <property type="match status" value="1"/>
</dbReference>
<feature type="region of interest" description="Disordered" evidence="18">
    <location>
        <begin position="1305"/>
        <end position="1342"/>
    </location>
</feature>
<feature type="compositionally biased region" description="Acidic residues" evidence="18">
    <location>
        <begin position="1078"/>
        <end position="1092"/>
    </location>
</feature>
<evidence type="ECO:0000256" key="4">
    <source>
        <dbReference type="ARBA" id="ARBA00012709"/>
    </source>
</evidence>
<evidence type="ECO:0000256" key="5">
    <source>
        <dbReference type="ARBA" id="ARBA00022490"/>
    </source>
</evidence>
<dbReference type="InParanoid" id="A0A2J7QEH7"/>
<evidence type="ECO:0000256" key="8">
    <source>
        <dbReference type="ARBA" id="ARBA00022827"/>
    </source>
</evidence>
<feature type="region of interest" description="Disordered" evidence="18">
    <location>
        <begin position="878"/>
        <end position="898"/>
    </location>
</feature>
<evidence type="ECO:0000256" key="14">
    <source>
        <dbReference type="ARBA" id="ARBA00023203"/>
    </source>
</evidence>
<comment type="subcellular location">
    <subcellularLocation>
        <location evidence="2">Cytoplasm</location>
    </subcellularLocation>
</comment>
<dbReference type="PRINTS" id="PR00420">
    <property type="entry name" value="RNGMNOXGNASE"/>
</dbReference>
<evidence type="ECO:0000256" key="12">
    <source>
        <dbReference type="ARBA" id="ARBA00023033"/>
    </source>
</evidence>
<keyword evidence="17" id="KW-0175">Coiled coil</keyword>
<dbReference type="GO" id="GO:0071949">
    <property type="term" value="F:FAD binding"/>
    <property type="evidence" value="ECO:0007669"/>
    <property type="project" value="InterPro"/>
</dbReference>
<keyword evidence="12" id="KW-0503">Monooxygenase</keyword>
<sequence>MEHRKQPVPQEIALASDVFDQFCNSSTLKSILGHHRQLCELLRIKPTVFPHFYPKLKAKLRSWKAQALWAKFDKRASHKCYNRGKACPNTRVLIIGAGPCGLRTAIEAQLLGAKVVIVEKRDRISRNNVLHLWPFVIQDLRALGAKKFFGKFCAGAIDHISIRQLQCILLKVALILGVEIHEGVSFERLLPPPDEQSDEKIGWRAEVSPADHPVSQYEFDVLIGADGKRNTLDGFKRKEFRGKLAIAITANFINRRTEAEARVEEISGVAFIFNQKFFKDLYEATGIDLENIVYYKDETHYFVMTAKKHSLIDKGVILQDYADTAKLLAPENVDKDALQRYAREAADFSTEYMLPQLEFAVNHYGQPDVAMFDFTSMFAAENASRVVERHGHRLLQILVGDSLLEPFWPTGSGCARGFLSSLDACWAVKSWGSGQATPLDVLAERESVYRLLGQTTPENLQRDTVSYTLDPHTRYPNLNTRCVLAIQVRGLYDSDDPASVEQCLVSATVQEMPKKRRRKDSQVHPDTLLHWLKKQVALYDTVHVEDMTHSFKNGLVLCAIVHRYRPDLLDFHALSPEDVAANNQLAFDTLERELGIPPVMTGQEMEQCDVPDKLTMLSYLSQIYDTFRGEIPHIKHPKLEEPEVKEDHFTPPRIAQLRSLTPTQKVSLLGRITSQHHHARPIQIRKPVGVVSSPVVTAGERKVDSLRRQRKRRSNDKDKIGNMERPANVTDHEARILIEARKGAVDKDLSGRIKTLEEKLKGTAVDKKPKDLRRAIGKIEKTDWNVREIEKKILENKMGCGIKHERPEKVPKWSREQFDDKFQAVKSKLQKKGHDKEMPHKYADIDESFKQFDRKLKEATLVQVGPRGSNKVSAIAEQLSGRNQEPEKPTTQKSNSKPALFLPTQGGSESCHFCGKRVYLMERLSAEGRFFHRGCFRCEYCSTTLRLGNYSFDREGKFGSRFFCTQHFGLQGSQRMKLRRKSDEFISGLDKENIPAKSSPKTPEKAKSLSETMDRMALTELDMLDAKTTPERIEFENLTAAASDVEEAPSEMDEDEWTDRNFGASAVEGSSDSISDLSDSEEEANEVFEEAIEQPLTLDETRRLAETWTRRYSKTPEDKQNGVDKGVRQEGEDEDSESYEYEESDDLSYPEYESDDDESETATEGEDEIRARELRKQEVHLKVPERPKGRQESDTGSDTEVGSDDYTSTESESEEDEEENSATEIETDSEFEHDGTTPTQHDVPSILIDDSNITYRRGRRVPEEPKKVQVRTGHILRPMNGTLLKSPIIQKQAHDGVKLEFSPLQPEAESGKSASLSNLNAGSNVVNNNTTRTPPVVKPTPLINPRRGDYFLNRTHSTEGIASKMSLELKKKYLLGASGLAGSVKKSGSASTLDSKFKSFVDMISEHQKLLNPAPEPSPTMQAFLQGTSRLHASLASNPLSPPSPTILSPPLKLPPSPSQQPALLSCRQKELPLGDGFEHVCGLGKREAEMKISSNKEGADNLAGDKLDISSGVPKSDSIEQASKFSDAEIEKVNSFVEQNVTDADSHKNGHLLPAESKLYVDMEMSKPSITEQQPEEEFECRPRSPVHETSIVVPEVPWKTVGNDASCGIGGSGNGDEDDDDDDDIVTDSLSSSSSASDLEHSESEHKSKPSSFCIIQDRTPPRVEIHNSSGELMTELAEDRPKTDKSSDEMILPQFIEVINSVDPSTEGGKKTADTPVSEHKSSDMTSDRSSTSTPPSTRGGDSESYHNEATLAETELSDWAQDADAVVSEDLEDAEFNIDPRYVTVRRHRKPKTIRKSDSELSKHVRIARSEDFDFDDGPGHICGIDKRVKDEQGPSQDFPSNPASRLFSDMDNIEFMDTGEEESGSDDVLGVANKALLHNSGYVQFVNAIDDEDLSTPVVETPTIAHELLTTSIPPSVVLSECEKDSDSLEALDMLSQVEAMNRELVVASAGEDEESSLQPEGTTTEETTTSEIVTVKDSPVDVPQAETSGRDDVFYTPMQESTKSADETSADPVTPSDDPTGTAYEEYVRRLQGRISPFSNVRDSIDVRKSRRRNKGMHHQPRTQELIAEESEGTSTSRVVGSSFNSPGTSRKLEAILRERSKQKDLIHEMVMDKLLAQKKSPHEKKGKRLSRGPLNSFTQSQNCQPDAGVNYEGLTVGSCKEVPESLGTMKTMTEIGTDKDVIHTSPRGGTTDDSNQGHCVHQDLEVPFADDSTPAGEETEEFYTPMTSFKKQSRYLQLRQRPLSVHALFRSDEHAEGSVSERNSSCLPETPLTNPEAFSLPDIRKALFNTSVEMLKTPVVPARRRKEEAKNALERERAREEARLRAQLKTDEELGLSPEDYIKILRQKVPKRHASDAGSSTKRHGILRSLSEPGEELKISECSSSNMQDEPPPCDSNEHSSSTTPAVSRLSPSPVGTPLPSYQQLQTSSEGTSGVASPSSAPLSKTPFHLEGDLSVSLTQSDGAKDTRRKSKDRERRRSIIQAVSDFFHKKKESSGSSSPPKITMGSSHSAKDKFSRFRLNKHKDKGKSENNSWSDDSDEKAPLMPVDVRSKSVGEERSNNCLGFISTSDTAAPPIPPPPVNYQGGPFPRVSEDSYSEPEEDSRATVLSTPTHDTASVDGVTDSLNRRHSRMNQRMARQAQLKRLRMAQEIQRQLEELEVKQRELEERGVSVEKELRGEGMDAECKEESELLREWFFLVRERTELRHYERELMVRAQEMELEDRHARLRQELEGRMSIDDSSKSSEDVVKEGQILREMLEIVERRDSLIALLEEDRQRYQEEDRDLEAQMLAKGLRLTPLRKESDV</sequence>
<evidence type="ECO:0000256" key="17">
    <source>
        <dbReference type="SAM" id="Coils"/>
    </source>
</evidence>
<dbReference type="OrthoDB" id="20799at2759"/>
<evidence type="ECO:0000256" key="7">
    <source>
        <dbReference type="ARBA" id="ARBA00022723"/>
    </source>
</evidence>
<dbReference type="FunCoup" id="A0A2J7QEH7">
    <property type="interactions" value="222"/>
</dbReference>
<evidence type="ECO:0000256" key="3">
    <source>
        <dbReference type="ARBA" id="ARBA00008223"/>
    </source>
</evidence>
<evidence type="ECO:0000259" key="20">
    <source>
        <dbReference type="PROSITE" id="PS50023"/>
    </source>
</evidence>
<feature type="compositionally biased region" description="Polar residues" evidence="18">
    <location>
        <begin position="2613"/>
        <end position="2622"/>
    </location>
</feature>
<dbReference type="Gene3D" id="1.10.418.10">
    <property type="entry name" value="Calponin-like domain"/>
    <property type="match status" value="1"/>
</dbReference>
<feature type="compositionally biased region" description="Acidic residues" evidence="18">
    <location>
        <begin position="1131"/>
        <end position="1167"/>
    </location>
</feature>
<feature type="compositionally biased region" description="Basic residues" evidence="18">
    <location>
        <begin position="2524"/>
        <end position="2533"/>
    </location>
</feature>
<comment type="caution">
    <text evidence="22">The sequence shown here is derived from an EMBL/GenBank/DDBJ whole genome shotgun (WGS) entry which is preliminary data.</text>
</comment>
<feature type="compositionally biased region" description="Acidic residues" evidence="18">
    <location>
        <begin position="1211"/>
        <end position="1229"/>
    </location>
</feature>
<dbReference type="GO" id="GO:0120501">
    <property type="term" value="F:F-actin monooxygenase activity"/>
    <property type="evidence" value="ECO:0007669"/>
    <property type="project" value="UniProtKB-EC"/>
</dbReference>
<feature type="coiled-coil region" evidence="17">
    <location>
        <begin position="2310"/>
        <end position="2337"/>
    </location>
</feature>
<keyword evidence="6" id="KW-0285">Flavoprotein</keyword>
<dbReference type="CDD" id="cd22198">
    <property type="entry name" value="CH_MICAL_EHBP-like"/>
    <property type="match status" value="1"/>
</dbReference>
<dbReference type="Pfam" id="PF01494">
    <property type="entry name" value="FAD_binding_3"/>
    <property type="match status" value="1"/>
</dbReference>
<feature type="compositionally biased region" description="Low complexity" evidence="18">
    <location>
        <begin position="1629"/>
        <end position="1639"/>
    </location>
</feature>
<dbReference type="PROSITE" id="PS00478">
    <property type="entry name" value="LIM_DOMAIN_1"/>
    <property type="match status" value="1"/>
</dbReference>
<feature type="coiled-coil region" evidence="17">
    <location>
        <begin position="2769"/>
        <end position="2796"/>
    </location>
</feature>
<dbReference type="GO" id="GO:0046872">
    <property type="term" value="F:metal ion binding"/>
    <property type="evidence" value="ECO:0007669"/>
    <property type="project" value="UniProtKB-KW"/>
</dbReference>
<dbReference type="PANTHER" id="PTHR23167">
    <property type="entry name" value="CALPONIN HOMOLOGY DOMAIN-CONTAINING PROTEIN DDB_G0272472-RELATED"/>
    <property type="match status" value="1"/>
</dbReference>
<evidence type="ECO:0000256" key="16">
    <source>
        <dbReference type="PROSITE-ProRule" id="PRU00125"/>
    </source>
</evidence>
<feature type="compositionally biased region" description="Basic and acidic residues" evidence="18">
    <location>
        <begin position="1640"/>
        <end position="1650"/>
    </location>
</feature>
<gene>
    <name evidence="22" type="ORF">B7P43_G12693</name>
</gene>
<dbReference type="InterPro" id="IPR050540">
    <property type="entry name" value="F-actin_Monoox_Mical"/>
</dbReference>
<evidence type="ECO:0000256" key="1">
    <source>
        <dbReference type="ARBA" id="ARBA00001974"/>
    </source>
</evidence>
<feature type="compositionally biased region" description="Basic residues" evidence="18">
    <location>
        <begin position="2126"/>
        <end position="2137"/>
    </location>
</feature>
<feature type="compositionally biased region" description="Basic residues" evidence="18">
    <location>
        <begin position="2055"/>
        <end position="2067"/>
    </location>
</feature>
<dbReference type="STRING" id="105785.A0A2J7QEH7"/>
<dbReference type="InterPro" id="IPR036872">
    <property type="entry name" value="CH_dom_sf"/>
</dbReference>
<dbReference type="CDD" id="cd09439">
    <property type="entry name" value="LIM_Mical"/>
    <property type="match status" value="1"/>
</dbReference>
<dbReference type="EC" id="1.14.13.225" evidence="4"/>
<keyword evidence="10" id="KW-0521">NADP</keyword>
<name>A0A2J7QEH7_9NEOP</name>
<feature type="compositionally biased region" description="Low complexity" evidence="18">
    <location>
        <begin position="1966"/>
        <end position="1979"/>
    </location>
</feature>
<keyword evidence="7 16" id="KW-0479">Metal-binding</keyword>
<feature type="region of interest" description="Disordered" evidence="18">
    <location>
        <begin position="700"/>
        <end position="724"/>
    </location>
</feature>
<evidence type="ECO:0000256" key="18">
    <source>
        <dbReference type="SAM" id="MobiDB-lite"/>
    </source>
</evidence>
<keyword evidence="5" id="KW-0963">Cytoplasm</keyword>
<dbReference type="SUPFAM" id="SSF57716">
    <property type="entry name" value="Glucocorticoid receptor-like (DNA-binding domain)"/>
    <property type="match status" value="1"/>
</dbReference>
<dbReference type="InterPro" id="IPR022735">
    <property type="entry name" value="bMERB_dom"/>
</dbReference>
<evidence type="ECO:0000256" key="6">
    <source>
        <dbReference type="ARBA" id="ARBA00022630"/>
    </source>
</evidence>
<dbReference type="FunFam" id="3.50.50.60:FF:000004">
    <property type="entry name" value="protein-methionine sulfoxide oxidase MICAL2 isoform X1"/>
    <property type="match status" value="1"/>
</dbReference>
<keyword evidence="8" id="KW-0274">FAD</keyword>
<comment type="cofactor">
    <cofactor evidence="1">
        <name>FAD</name>
        <dbReference type="ChEBI" id="CHEBI:57692"/>
    </cofactor>
</comment>
<evidence type="ECO:0000313" key="22">
    <source>
        <dbReference type="EMBL" id="PNF26985.1"/>
    </source>
</evidence>
<feature type="compositionally biased region" description="Basic and acidic residues" evidence="18">
    <location>
        <begin position="1099"/>
        <end position="1130"/>
    </location>
</feature>
<feature type="domain" description="LIM zinc-binding" evidence="20">
    <location>
        <begin position="909"/>
        <end position="974"/>
    </location>
</feature>
<feature type="compositionally biased region" description="Polar residues" evidence="18">
    <location>
        <begin position="2079"/>
        <end position="2095"/>
    </location>
</feature>
<dbReference type="SUPFAM" id="SSF47576">
    <property type="entry name" value="Calponin-homology domain, CH-domain"/>
    <property type="match status" value="1"/>
</dbReference>
<evidence type="ECO:0000259" key="21">
    <source>
        <dbReference type="PROSITE" id="PS51848"/>
    </source>
</evidence>
<comment type="catalytic activity">
    <reaction evidence="15">
        <text>L-methionyl-[F-actin] + NADPH + O2 + H(+) = L-methionyl-(R)-S-oxide-[F-actin] + NADP(+) + H2O</text>
        <dbReference type="Rhea" id="RHEA:51308"/>
        <dbReference type="Rhea" id="RHEA-COMP:12953"/>
        <dbReference type="Rhea" id="RHEA-COMP:12956"/>
        <dbReference type="ChEBI" id="CHEBI:15377"/>
        <dbReference type="ChEBI" id="CHEBI:15378"/>
        <dbReference type="ChEBI" id="CHEBI:15379"/>
        <dbReference type="ChEBI" id="CHEBI:16044"/>
        <dbReference type="ChEBI" id="CHEBI:45764"/>
        <dbReference type="ChEBI" id="CHEBI:57783"/>
        <dbReference type="ChEBI" id="CHEBI:58349"/>
        <dbReference type="EC" id="1.14.13.225"/>
    </reaction>
</comment>
<evidence type="ECO:0000256" key="10">
    <source>
        <dbReference type="ARBA" id="ARBA00022857"/>
    </source>
</evidence>
<evidence type="ECO:0000256" key="9">
    <source>
        <dbReference type="ARBA" id="ARBA00022833"/>
    </source>
</evidence>
<dbReference type="InterPro" id="IPR001715">
    <property type="entry name" value="CH_dom"/>
</dbReference>
<evidence type="ECO:0000256" key="13">
    <source>
        <dbReference type="ARBA" id="ARBA00023038"/>
    </source>
</evidence>
<dbReference type="Pfam" id="PF00412">
    <property type="entry name" value="LIM"/>
    <property type="match status" value="1"/>
</dbReference>
<organism evidence="22 23">
    <name type="scientific">Cryptotermes secundus</name>
    <dbReference type="NCBI Taxonomy" id="105785"/>
    <lineage>
        <taxon>Eukaryota</taxon>
        <taxon>Metazoa</taxon>
        <taxon>Ecdysozoa</taxon>
        <taxon>Arthropoda</taxon>
        <taxon>Hexapoda</taxon>
        <taxon>Insecta</taxon>
        <taxon>Pterygota</taxon>
        <taxon>Neoptera</taxon>
        <taxon>Polyneoptera</taxon>
        <taxon>Dictyoptera</taxon>
        <taxon>Blattodea</taxon>
        <taxon>Blattoidea</taxon>
        <taxon>Termitoidae</taxon>
        <taxon>Kalotermitidae</taxon>
        <taxon>Cryptotermitinae</taxon>
        <taxon>Cryptotermes</taxon>
    </lineage>
</organism>
<dbReference type="InterPro" id="IPR001781">
    <property type="entry name" value="Znf_LIM"/>
</dbReference>
<keyword evidence="11" id="KW-0560">Oxidoreductase</keyword>
<feature type="compositionally biased region" description="Acidic residues" evidence="18">
    <location>
        <begin position="1617"/>
        <end position="1628"/>
    </location>
</feature>
<feature type="region of interest" description="Disordered" evidence="18">
    <location>
        <begin position="1954"/>
        <end position="2028"/>
    </location>
</feature>
<dbReference type="PROSITE" id="PS50021">
    <property type="entry name" value="CH"/>
    <property type="match status" value="1"/>
</dbReference>
<dbReference type="InterPro" id="IPR036188">
    <property type="entry name" value="FAD/NAD-bd_sf"/>
</dbReference>
<feature type="region of interest" description="Disordered" evidence="18">
    <location>
        <begin position="2576"/>
        <end position="2627"/>
    </location>
</feature>
<dbReference type="Proteomes" id="UP000235965">
    <property type="component" value="Unassembled WGS sequence"/>
</dbReference>
<feature type="compositionally biased region" description="Low complexity" evidence="18">
    <location>
        <begin position="1313"/>
        <end position="1341"/>
    </location>
</feature>
<evidence type="ECO:0000256" key="11">
    <source>
        <dbReference type="ARBA" id="ARBA00023002"/>
    </source>
</evidence>
<dbReference type="Pfam" id="PF00307">
    <property type="entry name" value="CH"/>
    <property type="match status" value="1"/>
</dbReference>
<reference evidence="22 23" key="1">
    <citation type="submission" date="2017-12" db="EMBL/GenBank/DDBJ databases">
        <title>Hemimetabolous genomes reveal molecular basis of termite eusociality.</title>
        <authorList>
            <person name="Harrison M.C."/>
            <person name="Jongepier E."/>
            <person name="Robertson H.M."/>
            <person name="Arning N."/>
            <person name="Bitard-Feildel T."/>
            <person name="Chao H."/>
            <person name="Childers C.P."/>
            <person name="Dinh H."/>
            <person name="Doddapaneni H."/>
            <person name="Dugan S."/>
            <person name="Gowin J."/>
            <person name="Greiner C."/>
            <person name="Han Y."/>
            <person name="Hu H."/>
            <person name="Hughes D.S.T."/>
            <person name="Huylmans A.-K."/>
            <person name="Kemena C."/>
            <person name="Kremer L.P.M."/>
            <person name="Lee S.L."/>
            <person name="Lopez-Ezquerra A."/>
            <person name="Mallet L."/>
            <person name="Monroy-Kuhn J.M."/>
            <person name="Moser A."/>
            <person name="Murali S.C."/>
            <person name="Muzny D.M."/>
            <person name="Otani S."/>
            <person name="Piulachs M.-D."/>
            <person name="Poelchau M."/>
            <person name="Qu J."/>
            <person name="Schaub F."/>
            <person name="Wada-Katsumata A."/>
            <person name="Worley K.C."/>
            <person name="Xie Q."/>
            <person name="Ylla G."/>
            <person name="Poulsen M."/>
            <person name="Gibbs R.A."/>
            <person name="Schal C."/>
            <person name="Richards S."/>
            <person name="Belles X."/>
            <person name="Korb J."/>
            <person name="Bornberg-Bauer E."/>
        </authorList>
    </citation>
    <scope>NUCLEOTIDE SEQUENCE [LARGE SCALE GENOMIC DNA]</scope>
    <source>
        <tissue evidence="22">Whole body</tissue>
    </source>
</reference>
<dbReference type="EMBL" id="NEVH01015312">
    <property type="protein sequence ID" value="PNF26985.1"/>
    <property type="molecule type" value="Genomic_DNA"/>
</dbReference>
<keyword evidence="13 16" id="KW-0440">LIM domain</keyword>
<keyword evidence="23" id="KW-1185">Reference proteome</keyword>
<dbReference type="GO" id="GO:0003779">
    <property type="term" value="F:actin binding"/>
    <property type="evidence" value="ECO:0007669"/>
    <property type="project" value="UniProtKB-KW"/>
</dbReference>
<dbReference type="Gene3D" id="3.50.50.60">
    <property type="entry name" value="FAD/NAD(P)-binding domain"/>
    <property type="match status" value="1"/>
</dbReference>
<dbReference type="GO" id="GO:0005737">
    <property type="term" value="C:cytoplasm"/>
    <property type="evidence" value="ECO:0007669"/>
    <property type="project" value="UniProtKB-SubCell"/>
</dbReference>
<feature type="compositionally biased region" description="Low complexity" evidence="18">
    <location>
        <begin position="1731"/>
        <end position="1743"/>
    </location>
</feature>
<feature type="domain" description="BMERB" evidence="21">
    <location>
        <begin position="2645"/>
        <end position="2795"/>
    </location>
</feature>
<evidence type="ECO:0000256" key="2">
    <source>
        <dbReference type="ARBA" id="ARBA00004496"/>
    </source>
</evidence>
<evidence type="ECO:0000256" key="15">
    <source>
        <dbReference type="ARBA" id="ARBA00049522"/>
    </source>
</evidence>
<dbReference type="SMART" id="SM00132">
    <property type="entry name" value="LIM"/>
    <property type="match status" value="1"/>
</dbReference>
<comment type="similarity">
    <text evidence="3">Belongs to the Mical family.</text>
</comment>
<dbReference type="InterPro" id="IPR057494">
    <property type="entry name" value="Rossman_Mical"/>
</dbReference>
<feature type="compositionally biased region" description="Basic and acidic residues" evidence="18">
    <location>
        <begin position="1168"/>
        <end position="1193"/>
    </location>
</feature>
<proteinExistence type="inferred from homology"/>
<dbReference type="Pfam" id="PF12130">
    <property type="entry name" value="bMERB_dom"/>
    <property type="match status" value="1"/>
</dbReference>
<evidence type="ECO:0000259" key="19">
    <source>
        <dbReference type="PROSITE" id="PS50021"/>
    </source>
</evidence>
<feature type="region of interest" description="Disordered" evidence="18">
    <location>
        <begin position="1569"/>
        <end position="1750"/>
    </location>
</feature>
<dbReference type="Gene3D" id="2.10.110.10">
    <property type="entry name" value="Cysteine Rich Protein"/>
    <property type="match status" value="1"/>
</dbReference>
<accession>A0A2J7QEH7</accession>
<feature type="compositionally biased region" description="Basic and acidic residues" evidence="18">
    <location>
        <begin position="1711"/>
        <end position="1730"/>
    </location>
</feature>
<feature type="region of interest" description="Disordered" evidence="18">
    <location>
        <begin position="2048"/>
        <end position="2097"/>
    </location>
</feature>
<keyword evidence="14" id="KW-0009">Actin-binding</keyword>
<dbReference type="SUPFAM" id="SSF51905">
    <property type="entry name" value="FAD/NAD(P)-binding domain"/>
    <property type="match status" value="1"/>
</dbReference>